<feature type="non-terminal residue" evidence="3">
    <location>
        <position position="284"/>
    </location>
</feature>
<evidence type="ECO:0000313" key="3">
    <source>
        <dbReference type="EMBL" id="KKK58154.1"/>
    </source>
</evidence>
<dbReference type="PANTHER" id="PTHR43489">
    <property type="entry name" value="ISOMERASE"/>
    <property type="match status" value="1"/>
</dbReference>
<gene>
    <name evidence="3" type="ORF">LCGC14_3047300</name>
</gene>
<sequence length="284" mass="31561">MYKYGLMSLLYTGNYTKEDVDFISHAKDLGFDGVEIHLGSPDTVPVEETKNAMKETGMEANFAVTLTEDTNAIAKDADVRKKGVDFFKKCVDVAHAISGSGCGIGGVNYAAWGYFTGSARTEQEWEWAVINFKEVARYANDKGVALNVEPVNRFETFFLNTAADAVQFCKDVGVSNTRVHLDAYHMIREEKSFYKAIVETGDYLGHFHACENERGIPGTGLVPWEELYRALKDINYGGWITIESFVPDIEELARLCAIWRKLAPSADALAGDGLKNIKVIEKKV</sequence>
<dbReference type="AlphaFoldDB" id="A0A0F8YVN5"/>
<comment type="caution">
    <text evidence="3">The sequence shown here is derived from an EMBL/GenBank/DDBJ whole genome shotgun (WGS) entry which is preliminary data.</text>
</comment>
<dbReference type="Gene3D" id="3.20.20.150">
    <property type="entry name" value="Divalent-metal-dependent TIM barrel enzymes"/>
    <property type="match status" value="1"/>
</dbReference>
<name>A0A0F8YVN5_9ZZZZ</name>
<dbReference type="GO" id="GO:0016853">
    <property type="term" value="F:isomerase activity"/>
    <property type="evidence" value="ECO:0007669"/>
    <property type="project" value="UniProtKB-KW"/>
</dbReference>
<organism evidence="3">
    <name type="scientific">marine sediment metagenome</name>
    <dbReference type="NCBI Taxonomy" id="412755"/>
    <lineage>
        <taxon>unclassified sequences</taxon>
        <taxon>metagenomes</taxon>
        <taxon>ecological metagenomes</taxon>
    </lineage>
</organism>
<dbReference type="Pfam" id="PF01261">
    <property type="entry name" value="AP_endonuc_2"/>
    <property type="match status" value="1"/>
</dbReference>
<feature type="domain" description="Xylose isomerase-like TIM barrel" evidence="2">
    <location>
        <begin position="25"/>
        <end position="248"/>
    </location>
</feature>
<dbReference type="EMBL" id="LAZR01064120">
    <property type="protein sequence ID" value="KKK58154.1"/>
    <property type="molecule type" value="Genomic_DNA"/>
</dbReference>
<dbReference type="InterPro" id="IPR013022">
    <property type="entry name" value="Xyl_isomerase-like_TIM-brl"/>
</dbReference>
<reference evidence="3" key="1">
    <citation type="journal article" date="2015" name="Nature">
        <title>Complex archaea that bridge the gap between prokaryotes and eukaryotes.</title>
        <authorList>
            <person name="Spang A."/>
            <person name="Saw J.H."/>
            <person name="Jorgensen S.L."/>
            <person name="Zaremba-Niedzwiedzka K."/>
            <person name="Martijn J."/>
            <person name="Lind A.E."/>
            <person name="van Eijk R."/>
            <person name="Schleper C."/>
            <person name="Guy L."/>
            <person name="Ettema T.J."/>
        </authorList>
    </citation>
    <scope>NUCLEOTIDE SEQUENCE</scope>
</reference>
<protein>
    <recommendedName>
        <fullName evidence="2">Xylose isomerase-like TIM barrel domain-containing protein</fullName>
    </recommendedName>
</protein>
<proteinExistence type="predicted"/>
<keyword evidence="1" id="KW-0413">Isomerase</keyword>
<dbReference type="SUPFAM" id="SSF51658">
    <property type="entry name" value="Xylose isomerase-like"/>
    <property type="match status" value="1"/>
</dbReference>
<evidence type="ECO:0000259" key="2">
    <source>
        <dbReference type="Pfam" id="PF01261"/>
    </source>
</evidence>
<evidence type="ECO:0000256" key="1">
    <source>
        <dbReference type="ARBA" id="ARBA00023235"/>
    </source>
</evidence>
<dbReference type="PANTHER" id="PTHR43489:SF7">
    <property type="entry name" value="3-DEHYDRO-D-GULOSIDE 4-EPIMERASE-RELATED"/>
    <property type="match status" value="1"/>
</dbReference>
<accession>A0A0F8YVN5</accession>
<dbReference type="InterPro" id="IPR036237">
    <property type="entry name" value="Xyl_isomerase-like_sf"/>
</dbReference>
<dbReference type="InterPro" id="IPR050417">
    <property type="entry name" value="Sugar_Epim/Isomerase"/>
</dbReference>